<organism evidence="2">
    <name type="scientific">Tetraodon nigroviridis</name>
    <name type="common">Spotted green pufferfish</name>
    <name type="synonym">Chelonodon nigroviridis</name>
    <dbReference type="NCBI Taxonomy" id="99883"/>
    <lineage>
        <taxon>Eukaryota</taxon>
        <taxon>Metazoa</taxon>
        <taxon>Chordata</taxon>
        <taxon>Craniata</taxon>
        <taxon>Vertebrata</taxon>
        <taxon>Euteleostomi</taxon>
        <taxon>Actinopterygii</taxon>
        <taxon>Neopterygii</taxon>
        <taxon>Teleostei</taxon>
        <taxon>Neoteleostei</taxon>
        <taxon>Acanthomorphata</taxon>
        <taxon>Eupercaria</taxon>
        <taxon>Tetraodontiformes</taxon>
        <taxon>Tetradontoidea</taxon>
        <taxon>Tetraodontidae</taxon>
        <taxon>Tetraodon</taxon>
    </lineage>
</organism>
<dbReference type="AlphaFoldDB" id="Q4R9T8"/>
<sequence length="60" mass="6029">QRAAGAGRPRVSQPHRPADADRHGERRRAGRGPVPVSLSGSGAIQGAVTPSFSAGCALVA</sequence>
<protein>
    <submittedName>
        <fullName evidence="2">(spotted green pufferfish) hypothetical protein</fullName>
    </submittedName>
</protein>
<reference evidence="2" key="2">
    <citation type="submission" date="2004-02" db="EMBL/GenBank/DDBJ databases">
        <authorList>
            <consortium name="Genoscope"/>
            <consortium name="Whitehead Institute Centre for Genome Research"/>
        </authorList>
    </citation>
    <scope>NUCLEOTIDE SEQUENCE</scope>
</reference>
<dbReference type="KEGG" id="tng:GSTEN00037855G001"/>
<feature type="non-terminal residue" evidence="2">
    <location>
        <position position="1"/>
    </location>
</feature>
<reference evidence="2" key="1">
    <citation type="journal article" date="2004" name="Nature">
        <title>Genome duplication in the teleost fish Tetraodon nigroviridis reveals the early vertebrate proto-karyotype.</title>
        <authorList>
            <person name="Jaillon O."/>
            <person name="Aury J.-M."/>
            <person name="Brunet F."/>
            <person name="Petit J.-L."/>
            <person name="Stange-Thomann N."/>
            <person name="Mauceli E."/>
            <person name="Bouneau L."/>
            <person name="Fischer C."/>
            <person name="Ozouf-Costaz C."/>
            <person name="Bernot A."/>
            <person name="Nicaud S."/>
            <person name="Jaffe D."/>
            <person name="Fisher S."/>
            <person name="Lutfalla G."/>
            <person name="Dossat C."/>
            <person name="Segurens B."/>
            <person name="Dasilva C."/>
            <person name="Salanoubat M."/>
            <person name="Levy M."/>
            <person name="Boudet N."/>
            <person name="Castellano S."/>
            <person name="Anthouard V."/>
            <person name="Jubin C."/>
            <person name="Castelli V."/>
            <person name="Katinka M."/>
            <person name="Vacherie B."/>
            <person name="Biemont C."/>
            <person name="Skalli Z."/>
            <person name="Cattolico L."/>
            <person name="Poulain J."/>
            <person name="De Berardinis V."/>
            <person name="Cruaud C."/>
            <person name="Duprat S."/>
            <person name="Brottier P."/>
            <person name="Coutanceau J.-P."/>
            <person name="Gouzy J."/>
            <person name="Parra G."/>
            <person name="Lardier G."/>
            <person name="Chapple C."/>
            <person name="McKernan K.J."/>
            <person name="McEwan P."/>
            <person name="Bosak S."/>
            <person name="Kellis M."/>
            <person name="Volff J.-N."/>
            <person name="Guigo R."/>
            <person name="Zody M.C."/>
            <person name="Mesirov J."/>
            <person name="Lindblad-Toh K."/>
            <person name="Birren B."/>
            <person name="Nusbaum C."/>
            <person name="Kahn D."/>
            <person name="Robinson-Rechavi M."/>
            <person name="Laudet V."/>
            <person name="Schachter V."/>
            <person name="Quetier F."/>
            <person name="Saurin W."/>
            <person name="Scarpelli C."/>
            <person name="Wincker P."/>
            <person name="Lander E.S."/>
            <person name="Weissenbach J."/>
            <person name="Roest Crollius H."/>
        </authorList>
    </citation>
    <scope>NUCLEOTIDE SEQUENCE [LARGE SCALE GENOMIC DNA]</scope>
</reference>
<gene>
    <name evidence="2" type="ORF">GSTENG00037855001</name>
</gene>
<comment type="caution">
    <text evidence="2">The sequence shown here is derived from an EMBL/GenBank/DDBJ whole genome shotgun (WGS) entry which is preliminary data.</text>
</comment>
<feature type="region of interest" description="Disordered" evidence="1">
    <location>
        <begin position="1"/>
        <end position="48"/>
    </location>
</feature>
<evidence type="ECO:0000313" key="2">
    <source>
        <dbReference type="EMBL" id="CAG14845.1"/>
    </source>
</evidence>
<name>Q4R9T8_TETNG</name>
<evidence type="ECO:0000256" key="1">
    <source>
        <dbReference type="SAM" id="MobiDB-lite"/>
    </source>
</evidence>
<dbReference type="EMBL" id="CAAE01025296">
    <property type="protein sequence ID" value="CAG14845.1"/>
    <property type="molecule type" value="Genomic_DNA"/>
</dbReference>
<accession>Q4R9T8</accession>
<feature type="compositionally biased region" description="Polar residues" evidence="1">
    <location>
        <begin position="38"/>
        <end position="48"/>
    </location>
</feature>
<proteinExistence type="predicted"/>